<protein>
    <submittedName>
        <fullName evidence="1">Uncharacterized protein</fullName>
    </submittedName>
</protein>
<gene>
    <name evidence="1" type="ORF">RBB81_17010</name>
</gene>
<proteinExistence type="predicted"/>
<dbReference type="AlphaFoldDB" id="A0AAU7YXI4"/>
<dbReference type="KEGG" id="tgi:RBB81_17010"/>
<accession>A0AAU7YXI4</accession>
<sequence length="107" mass="11253">MNGTGKSGFQIDQSGEANFIAGTGTTVGLSLWSLSGASSLTTVIYGGQLIAIQDNNFVLIILDGVNELQVSVANYNHETVELRDASGLVLAHFDSDAVSFTIKGKHH</sequence>
<name>A0AAU7YXI4_9BACT</name>
<reference evidence="1" key="2">
    <citation type="journal article" date="2024" name="Environ. Microbiol.">
        <title>Genome analysis and description of Tunturibacter gen. nov. expands the diversity of Terriglobia in tundra soils.</title>
        <authorList>
            <person name="Messyasz A."/>
            <person name="Mannisto M.K."/>
            <person name="Kerkhof L.J."/>
            <person name="Haggblom M.M."/>
        </authorList>
    </citation>
    <scope>NUCLEOTIDE SEQUENCE</scope>
    <source>
        <strain evidence="1">M8UP39</strain>
    </source>
</reference>
<evidence type="ECO:0000313" key="1">
    <source>
        <dbReference type="EMBL" id="XCB21273.1"/>
    </source>
</evidence>
<organism evidence="1">
    <name type="scientific">Tunturiibacter gelidiferens</name>
    <dbReference type="NCBI Taxonomy" id="3069689"/>
    <lineage>
        <taxon>Bacteria</taxon>
        <taxon>Pseudomonadati</taxon>
        <taxon>Acidobacteriota</taxon>
        <taxon>Terriglobia</taxon>
        <taxon>Terriglobales</taxon>
        <taxon>Acidobacteriaceae</taxon>
        <taxon>Tunturiibacter</taxon>
    </lineage>
</organism>
<reference evidence="1" key="1">
    <citation type="submission" date="2023-08" db="EMBL/GenBank/DDBJ databases">
        <authorList>
            <person name="Messyasz A."/>
            <person name="Mannisto M.K."/>
            <person name="Kerkhof L.J."/>
            <person name="Haggblom M."/>
        </authorList>
    </citation>
    <scope>NUCLEOTIDE SEQUENCE</scope>
    <source>
        <strain evidence="1">M8UP39</strain>
    </source>
</reference>
<dbReference type="EMBL" id="CP132938">
    <property type="protein sequence ID" value="XCB21273.1"/>
    <property type="molecule type" value="Genomic_DNA"/>
</dbReference>
<dbReference type="RefSeq" id="WP_353071486.1">
    <property type="nucleotide sequence ID" value="NZ_CP132938.1"/>
</dbReference>